<evidence type="ECO:0000313" key="1">
    <source>
        <dbReference type="EMBL" id="TGN63191.1"/>
    </source>
</evidence>
<dbReference type="AlphaFoldDB" id="A0A4Z1BPB4"/>
<gene>
    <name evidence="1" type="ORF">EXE59_03940</name>
</gene>
<dbReference type="EMBL" id="SRRO01000001">
    <property type="protein sequence ID" value="TGN63191.1"/>
    <property type="molecule type" value="Genomic_DNA"/>
</dbReference>
<dbReference type="Pfam" id="PF08843">
    <property type="entry name" value="AbiEii"/>
    <property type="match status" value="1"/>
</dbReference>
<accession>A0A4Z1BPB4</accession>
<dbReference type="RefSeq" id="WP_135837732.1">
    <property type="nucleotide sequence ID" value="NZ_SRRO01000001.1"/>
</dbReference>
<dbReference type="InterPro" id="IPR014942">
    <property type="entry name" value="AbiEii"/>
</dbReference>
<evidence type="ECO:0000313" key="2">
    <source>
        <dbReference type="Proteomes" id="UP000297496"/>
    </source>
</evidence>
<evidence type="ECO:0008006" key="3">
    <source>
        <dbReference type="Google" id="ProtNLM"/>
    </source>
</evidence>
<sequence>MSDPDGQHHSQYDAASADFMLAHAADVVRATGFAAQHIILIGGLVPTLLVPVLDPGMEPHVGTADVDLCLSMALIEGDTETYSRIEAELKALGFEVGDASFRWVRGGDVPMTVEFFCASGPARPPGYAWRPKAAENPTAKHNMGSSLSALALEAGDIISADVVLVEREVALPNSKGTITISLNVTGPVAFLVAKTQALHERDKPKDAYDIVWLIENWPDGPAAAAAAFRERPAFSRPEVAETFDRLRAAFSSTDSVGSRSFARFLGANVDEEALLERRAVGALQEFFDGIH</sequence>
<proteinExistence type="predicted"/>
<name>A0A4Z1BPB4_9ACTN</name>
<reference evidence="1 2" key="1">
    <citation type="submission" date="2019-04" db="EMBL/GenBank/DDBJ databases">
        <title>Three New Species of Nocardioides, Nocardioides euryhalodurans sp. nov., Nocardioides seonyuensis sp. nov. and Nocardioides eburneoflavus sp. nov. Isolated from Soil.</title>
        <authorList>
            <person name="Roh S.G."/>
            <person name="Lee C."/>
            <person name="Kim M.-K."/>
            <person name="Kim S.B."/>
        </authorList>
    </citation>
    <scope>NUCLEOTIDE SEQUENCE [LARGE SCALE GENOMIC DNA]</scope>
    <source>
        <strain evidence="1 2">MMS17-SY213</strain>
    </source>
</reference>
<organism evidence="1 2">
    <name type="scientific">Nocardioides eburneiflavus</name>
    <dbReference type="NCBI Taxonomy" id="2518372"/>
    <lineage>
        <taxon>Bacteria</taxon>
        <taxon>Bacillati</taxon>
        <taxon>Actinomycetota</taxon>
        <taxon>Actinomycetes</taxon>
        <taxon>Propionibacteriales</taxon>
        <taxon>Nocardioidaceae</taxon>
        <taxon>Nocardioides</taxon>
    </lineage>
</organism>
<dbReference type="OrthoDB" id="5177036at2"/>
<comment type="caution">
    <text evidence="1">The sequence shown here is derived from an EMBL/GenBank/DDBJ whole genome shotgun (WGS) entry which is preliminary data.</text>
</comment>
<keyword evidence="2" id="KW-1185">Reference proteome</keyword>
<protein>
    <recommendedName>
        <fullName evidence="3">Nucleotidyl transferase AbiEii/AbiGii toxin family protein</fullName>
    </recommendedName>
</protein>
<dbReference type="Proteomes" id="UP000297496">
    <property type="component" value="Unassembled WGS sequence"/>
</dbReference>